<dbReference type="AlphaFoldDB" id="A0A433JIU7"/>
<keyword evidence="2" id="KW-1133">Transmembrane helix</keyword>
<keyword evidence="2" id="KW-0812">Transmembrane</keyword>
<comment type="caution">
    <text evidence="3">The sequence shown here is derived from an EMBL/GenBank/DDBJ whole genome shotgun (WGS) entry which is preliminary data.</text>
</comment>
<keyword evidence="2" id="KW-0472">Membrane</keyword>
<accession>A0A433JIU7</accession>
<sequence>MIDSSKSKEFISLLDQTLQDSFFNSRLARETREKKNKIIIAGRNFISSLEELDSLEVPGVNEIVPHRYYNEEHATLLNKILECGILVLGSPNDKKAQDNLAVEVNYLKELMASNYGSNATRSIFSILGNSFKAVVGAGLTSAGLLILTDLAFSLPVIAATGPVGIVGALLIGIAATIIGVILTAYAIHQIHENGRLVLDKQIKEIEAFVELVAPNSSVQNSQEPISQQQAYYNQQRSEYSQQHTGQQYPNIYPQQMFYQPSYPQQQQPMQNANMAFNF</sequence>
<organism evidence="3 4">
    <name type="scientific">Legionella septentrionalis</name>
    <dbReference type="NCBI Taxonomy" id="2498109"/>
    <lineage>
        <taxon>Bacteria</taxon>
        <taxon>Pseudomonadati</taxon>
        <taxon>Pseudomonadota</taxon>
        <taxon>Gammaproteobacteria</taxon>
        <taxon>Legionellales</taxon>
        <taxon>Legionellaceae</taxon>
        <taxon>Legionella</taxon>
    </lineage>
</organism>
<proteinExistence type="predicted"/>
<gene>
    <name evidence="3" type="ORF">EKM59_07600</name>
</gene>
<evidence type="ECO:0000256" key="1">
    <source>
        <dbReference type="SAM" id="MobiDB-lite"/>
    </source>
</evidence>
<dbReference type="EMBL" id="RZGR01000021">
    <property type="protein sequence ID" value="RUQ85080.1"/>
    <property type="molecule type" value="Genomic_DNA"/>
</dbReference>
<name>A0A433JIU7_9GAMM</name>
<protein>
    <submittedName>
        <fullName evidence="3">Uncharacterized protein</fullName>
    </submittedName>
</protein>
<feature type="region of interest" description="Disordered" evidence="1">
    <location>
        <begin position="220"/>
        <end position="239"/>
    </location>
</feature>
<evidence type="ECO:0000313" key="3">
    <source>
        <dbReference type="EMBL" id="RUQ85080.1"/>
    </source>
</evidence>
<keyword evidence="4" id="KW-1185">Reference proteome</keyword>
<dbReference type="RefSeq" id="WP_126955020.1">
    <property type="nucleotide sequence ID" value="NZ_RZGR01000021.1"/>
</dbReference>
<feature type="transmembrane region" description="Helical" evidence="2">
    <location>
        <begin position="133"/>
        <end position="157"/>
    </location>
</feature>
<reference evidence="3 4" key="1">
    <citation type="submission" date="2018-12" db="EMBL/GenBank/DDBJ databases">
        <title>Legionella sp,whole genome shotgun sequence.</title>
        <authorList>
            <person name="Wu H."/>
        </authorList>
    </citation>
    <scope>NUCLEOTIDE SEQUENCE [LARGE SCALE GENOMIC DNA]</scope>
    <source>
        <strain evidence="4">km714</strain>
    </source>
</reference>
<evidence type="ECO:0000256" key="2">
    <source>
        <dbReference type="SAM" id="Phobius"/>
    </source>
</evidence>
<evidence type="ECO:0000313" key="4">
    <source>
        <dbReference type="Proteomes" id="UP000288012"/>
    </source>
</evidence>
<dbReference type="Proteomes" id="UP000288012">
    <property type="component" value="Unassembled WGS sequence"/>
</dbReference>
<feature type="transmembrane region" description="Helical" evidence="2">
    <location>
        <begin position="163"/>
        <end position="187"/>
    </location>
</feature>